<keyword evidence="2" id="KW-1185">Reference proteome</keyword>
<evidence type="ECO:0000313" key="2">
    <source>
        <dbReference type="Proteomes" id="UP000594118"/>
    </source>
</evidence>
<dbReference type="Proteomes" id="UP000594118">
    <property type="component" value="Chromosome"/>
</dbReference>
<name>A0A7L9WMI4_9RHOB</name>
<dbReference type="EMBL" id="CP045201">
    <property type="protein sequence ID" value="QOL80937.1"/>
    <property type="molecule type" value="Genomic_DNA"/>
</dbReference>
<organism evidence="1 2">
    <name type="scientific">Pseudooceanicola spongiae</name>
    <dbReference type="NCBI Taxonomy" id="2613965"/>
    <lineage>
        <taxon>Bacteria</taxon>
        <taxon>Pseudomonadati</taxon>
        <taxon>Pseudomonadota</taxon>
        <taxon>Alphaproteobacteria</taxon>
        <taxon>Rhodobacterales</taxon>
        <taxon>Paracoccaceae</taxon>
        <taxon>Pseudooceanicola</taxon>
    </lineage>
</organism>
<reference evidence="1 2" key="1">
    <citation type="submission" date="2019-10" db="EMBL/GenBank/DDBJ databases">
        <title>Pseudopuniceibacterium sp. HQ09 islated from Antarctica.</title>
        <authorList>
            <person name="Liao L."/>
            <person name="Su S."/>
            <person name="Chen B."/>
            <person name="Yu Y."/>
        </authorList>
    </citation>
    <scope>NUCLEOTIDE SEQUENCE [LARGE SCALE GENOMIC DNA]</scope>
    <source>
        <strain evidence="1 2">HQ09</strain>
    </source>
</reference>
<accession>A0A7L9WMI4</accession>
<dbReference type="KEGG" id="pshq:F3W81_08995"/>
<dbReference type="RefSeq" id="WP_193083253.1">
    <property type="nucleotide sequence ID" value="NZ_CP045201.1"/>
</dbReference>
<protein>
    <submittedName>
        <fullName evidence="1">Uncharacterized protein</fullName>
    </submittedName>
</protein>
<evidence type="ECO:0000313" key="1">
    <source>
        <dbReference type="EMBL" id="QOL80937.1"/>
    </source>
</evidence>
<gene>
    <name evidence="1" type="ORF">F3W81_08995</name>
</gene>
<dbReference type="AlphaFoldDB" id="A0A7L9WMI4"/>
<sequence>MTHPQIIARCHPALEALLPKPTAARAALPDWLRAMPSEAPAETLNGDPVRTLKHCPPFLDALSLGILIPLATDLHFDKGAVSWDWDPPALPDTLISRSPIALHLPEQATGAPYPLAVNSILKFLNFWTLEAPSGTSLLFTHPLNREELPFRTLSGVVDCDLFRDGYVHFPALWLDRDFTGTLPAGTPIAQVIPLPRSAPPELTVTTMTEAQITANRALQTDLATTPGTYRKRFRH</sequence>
<proteinExistence type="predicted"/>